<gene>
    <name evidence="2" type="ORF">AFUS01_LOCUS36372</name>
</gene>
<dbReference type="PROSITE" id="PS50835">
    <property type="entry name" value="IG_LIKE"/>
    <property type="match status" value="1"/>
</dbReference>
<dbReference type="AlphaFoldDB" id="A0A8J2L791"/>
<comment type="caution">
    <text evidence="2">The sequence shown here is derived from an EMBL/GenBank/DDBJ whole genome shotgun (WGS) entry which is preliminary data.</text>
</comment>
<organism evidence="2 3">
    <name type="scientific">Allacma fusca</name>
    <dbReference type="NCBI Taxonomy" id="39272"/>
    <lineage>
        <taxon>Eukaryota</taxon>
        <taxon>Metazoa</taxon>
        <taxon>Ecdysozoa</taxon>
        <taxon>Arthropoda</taxon>
        <taxon>Hexapoda</taxon>
        <taxon>Collembola</taxon>
        <taxon>Symphypleona</taxon>
        <taxon>Sminthuridae</taxon>
        <taxon>Allacma</taxon>
    </lineage>
</organism>
<dbReference type="EMBL" id="CAJVCH010539343">
    <property type="protein sequence ID" value="CAG7826315.1"/>
    <property type="molecule type" value="Genomic_DNA"/>
</dbReference>
<feature type="non-terminal residue" evidence="2">
    <location>
        <position position="1"/>
    </location>
</feature>
<evidence type="ECO:0000259" key="1">
    <source>
        <dbReference type="PROSITE" id="PS50835"/>
    </source>
</evidence>
<keyword evidence="3" id="KW-1185">Reference proteome</keyword>
<reference evidence="2" key="1">
    <citation type="submission" date="2021-06" db="EMBL/GenBank/DDBJ databases">
        <authorList>
            <person name="Hodson N. C."/>
            <person name="Mongue J. A."/>
            <person name="Jaron S. K."/>
        </authorList>
    </citation>
    <scope>NUCLEOTIDE SEQUENCE</scope>
</reference>
<name>A0A8J2L791_9HEXA</name>
<evidence type="ECO:0000313" key="3">
    <source>
        <dbReference type="Proteomes" id="UP000708208"/>
    </source>
</evidence>
<dbReference type="OrthoDB" id="8825892at2759"/>
<dbReference type="InterPro" id="IPR007110">
    <property type="entry name" value="Ig-like_dom"/>
</dbReference>
<feature type="domain" description="Ig-like" evidence="1">
    <location>
        <begin position="22"/>
        <end position="103"/>
    </location>
</feature>
<proteinExistence type="predicted"/>
<dbReference type="PANTHER" id="PTHR23278:SF19">
    <property type="entry name" value="OBSCURIN"/>
    <property type="match status" value="1"/>
</dbReference>
<protein>
    <recommendedName>
        <fullName evidence="1">Ig-like domain-containing protein</fullName>
    </recommendedName>
</protein>
<dbReference type="CDD" id="cd00096">
    <property type="entry name" value="Ig"/>
    <property type="match status" value="1"/>
</dbReference>
<sequence>MDPNVWIHSLALCPIQRYESGCFCRGKKSLRGIHICWPVPKLSWWRENALLDDDYEVSLEHAGATVVTNTLTMPKLTRADLEARLTCQASNSNISVPVSTTVTLDMS</sequence>
<dbReference type="PANTHER" id="PTHR23278">
    <property type="entry name" value="SIDESTEP PROTEIN"/>
    <property type="match status" value="1"/>
</dbReference>
<dbReference type="Proteomes" id="UP000708208">
    <property type="component" value="Unassembled WGS sequence"/>
</dbReference>
<evidence type="ECO:0000313" key="2">
    <source>
        <dbReference type="EMBL" id="CAG7826315.1"/>
    </source>
</evidence>
<accession>A0A8J2L791</accession>